<dbReference type="InterPro" id="IPR057971">
    <property type="entry name" value="PKHA4-7_TBCA"/>
</dbReference>
<feature type="compositionally biased region" description="Polar residues" evidence="1">
    <location>
        <begin position="1081"/>
        <end position="1090"/>
    </location>
</feature>
<dbReference type="InterPro" id="IPR001202">
    <property type="entry name" value="WW_dom"/>
</dbReference>
<evidence type="ECO:0000256" key="1">
    <source>
        <dbReference type="SAM" id="MobiDB-lite"/>
    </source>
</evidence>
<dbReference type="RefSeq" id="XP_039235394.1">
    <property type="nucleotide sequence ID" value="XM_039379460.1"/>
</dbReference>
<proteinExistence type="predicted"/>
<feature type="compositionally biased region" description="Basic and acidic residues" evidence="1">
    <location>
        <begin position="1001"/>
        <end position="1010"/>
    </location>
</feature>
<feature type="compositionally biased region" description="Low complexity" evidence="1">
    <location>
        <begin position="1132"/>
        <end position="1146"/>
    </location>
</feature>
<protein>
    <submittedName>
        <fullName evidence="5">Pleckstrin homology domain-containing family A member 5 isoform X6</fullName>
    </submittedName>
</protein>
<dbReference type="PANTHER" id="PTHR12752:SF3">
    <property type="entry name" value="PLECKSTRIN HOMOLOGY DOMAIN-CONTAINING FAMILY A MEMBER 5"/>
    <property type="match status" value="1"/>
</dbReference>
<dbReference type="GO" id="GO:0005829">
    <property type="term" value="C:cytosol"/>
    <property type="evidence" value="ECO:0007669"/>
    <property type="project" value="TreeGrafter"/>
</dbReference>
<organism evidence="4 5">
    <name type="scientific">Pipra filicauda</name>
    <name type="common">Wire-tailed manakin</name>
    <dbReference type="NCBI Taxonomy" id="649802"/>
    <lineage>
        <taxon>Eukaryota</taxon>
        <taxon>Metazoa</taxon>
        <taxon>Chordata</taxon>
        <taxon>Craniata</taxon>
        <taxon>Vertebrata</taxon>
        <taxon>Euteleostomi</taxon>
        <taxon>Archelosauria</taxon>
        <taxon>Archosauria</taxon>
        <taxon>Dinosauria</taxon>
        <taxon>Saurischia</taxon>
        <taxon>Theropoda</taxon>
        <taxon>Coelurosauria</taxon>
        <taxon>Aves</taxon>
        <taxon>Neognathae</taxon>
        <taxon>Neoaves</taxon>
        <taxon>Telluraves</taxon>
        <taxon>Australaves</taxon>
        <taxon>Passeriformes</taxon>
        <taxon>Pipridae</taxon>
        <taxon>Pipra</taxon>
    </lineage>
</organism>
<keyword evidence="4" id="KW-1185">Reference proteome</keyword>
<dbReference type="GeneID" id="114001902"/>
<dbReference type="Proteomes" id="UP000504627">
    <property type="component" value="Unplaced"/>
</dbReference>
<dbReference type="CTD" id="54477"/>
<dbReference type="GO" id="GO:0032266">
    <property type="term" value="F:phosphatidylinositol-3-phosphate binding"/>
    <property type="evidence" value="ECO:0007669"/>
    <property type="project" value="TreeGrafter"/>
</dbReference>
<feature type="region of interest" description="Disordered" evidence="1">
    <location>
        <begin position="139"/>
        <end position="162"/>
    </location>
</feature>
<reference evidence="5" key="1">
    <citation type="submission" date="2025-08" db="UniProtKB">
        <authorList>
            <consortium name="RefSeq"/>
        </authorList>
    </citation>
    <scope>IDENTIFICATION</scope>
    <source>
        <tissue evidence="5">Muscle</tissue>
    </source>
</reference>
<dbReference type="GO" id="GO:0070273">
    <property type="term" value="F:phosphatidylinositol-4-phosphate binding"/>
    <property type="evidence" value="ECO:0007669"/>
    <property type="project" value="TreeGrafter"/>
</dbReference>
<dbReference type="SMART" id="SM00456">
    <property type="entry name" value="WW"/>
    <property type="match status" value="2"/>
</dbReference>
<dbReference type="PROSITE" id="PS01159">
    <property type="entry name" value="WW_DOMAIN_1"/>
    <property type="match status" value="1"/>
</dbReference>
<dbReference type="PROSITE" id="PS50020">
    <property type="entry name" value="WW_DOMAIN_2"/>
    <property type="match status" value="2"/>
</dbReference>
<evidence type="ECO:0000259" key="2">
    <source>
        <dbReference type="PROSITE" id="PS50003"/>
    </source>
</evidence>
<evidence type="ECO:0000313" key="4">
    <source>
        <dbReference type="Proteomes" id="UP000504627"/>
    </source>
</evidence>
<feature type="domain" description="WW" evidence="3">
    <location>
        <begin position="10"/>
        <end position="43"/>
    </location>
</feature>
<feature type="region of interest" description="Disordered" evidence="1">
    <location>
        <begin position="1052"/>
        <end position="1105"/>
    </location>
</feature>
<feature type="region of interest" description="Disordered" evidence="1">
    <location>
        <begin position="437"/>
        <end position="468"/>
    </location>
</feature>
<feature type="region of interest" description="Disordered" evidence="1">
    <location>
        <begin position="1118"/>
        <end position="1160"/>
    </location>
</feature>
<dbReference type="CDD" id="cd00201">
    <property type="entry name" value="WW"/>
    <property type="match status" value="2"/>
</dbReference>
<evidence type="ECO:0000313" key="5">
    <source>
        <dbReference type="RefSeq" id="XP_039235394.1"/>
    </source>
</evidence>
<dbReference type="InterPro" id="IPR040392">
    <property type="entry name" value="PKHA4-7_PH"/>
</dbReference>
<sequence length="1160" mass="131382">MAELSAERLRALPGSWSYGISQGGRVFFINEEAKSTTWLHPLTGEAVITGHRRSADLPTGWEEAYTFEGARYYVNHNERKVTCKHPVTGQPSQDNCIFVVNEQTAAAMTSEEKKERPVSMICEATNYNLTSDYAAHPMSPVGRTSRSSKKVHNFGKRSNSIKRNPNAPVVRRGWLYKQDSTGMKLWKKRWFVLSDLCLFYYRDEKEEGILGSILLPSFQISMLSAEDHINRKYAFKAAHPNMRTYYFCTDTGKEMELWMKAMIDAALVQTEPVKRIEKLTIENTSPREANNISNHRVLIKPEAQNNQKNKEVNKNEEKKALEAEKYGFQKVGQDKPLTKINSVKLNPLGSEYRTLPISTIQAGHFRPVHLNGSEGKGGAVLADAGDGAHHNALPSHVESERVMQRTNSMLQLEQWIKIQRGKGQEEETRGVISYQTLPRNMPSHRPQALPRYPEGYRTLPRNSKARPESLCSVAPSAYDRAMGPVSAEEKRRSMRDDTMWQLYEWQQRQFYNKQTTLTRHSTISSPKTMINISDQTMHSIPTSPSHGSIAGFQGYSPQRTYRSEVSSPVQRGDVTIDRRHRAHHNKHVFVPDRRSMPAGLSLQPVTPQSLQGKTPEELTLLLIKLRRQQAELSSIREHTLAQLMQLKLEASSPKLTQEECRGTLYKYRTEELDIDAKLSRLCEQDKVVQALEEKLQQLHKEKYTLEQALLSASQEIEMNADNPAAIQNVVLQRDDLQNGLLSTCREVSRATAELERAWREYDKLEYDVTVTRNHMQEQLDRLGEIQTESAGIQRAQIQKELWRIQDVMEGLLKHKQQRSSSEAGIMVSRTFSSIKYKNEGPDYRLYKSEPELTTVAEVDESNGEEKTEQMSESESTAKGSHFPVGVVPPRTKSPTPESSTIASYVTLRKNKKIDLRTERPRSAVEQLCLAESSRPRMTVEEQMERIKRHQQACLREKRKGLNIIGVSDQSPSQSLSCVRDNPFRLAQNRKKDDTVYSNMKELESTSRENNLKQNNGSPGEEIAQLKHDGEQEHNSGFTKELSKTDDLLSDAHVASDSKEVSNEEKAEKKNKLEETHDGDISLQSVTTVTNHKPKTSSEESEVVSVRDQEGIMSSFELAAQSSKGNQATAVKSLPSSPESSLSPAPSTQTQLTEGSHFMCV</sequence>
<feature type="domain" description="WW" evidence="3">
    <location>
        <begin position="55"/>
        <end position="88"/>
    </location>
</feature>
<dbReference type="Gene3D" id="2.20.70.10">
    <property type="match status" value="2"/>
</dbReference>
<dbReference type="SUPFAM" id="SSF51045">
    <property type="entry name" value="WW domain"/>
    <property type="match status" value="2"/>
</dbReference>
<feature type="compositionally biased region" description="Polar residues" evidence="1">
    <location>
        <begin position="1119"/>
        <end position="1129"/>
    </location>
</feature>
<dbReference type="PANTHER" id="PTHR12752">
    <property type="entry name" value="PHOSPHOINOSITOL 3-PHOSPHATE-BINDING PROTEIN"/>
    <property type="match status" value="1"/>
</dbReference>
<feature type="region of interest" description="Disordered" evidence="1">
    <location>
        <begin position="1001"/>
        <end position="1021"/>
    </location>
</feature>
<name>A0A7R5KG47_9PASS</name>
<dbReference type="CDD" id="cd13248">
    <property type="entry name" value="PH_PEPP1_2_3"/>
    <property type="match status" value="1"/>
</dbReference>
<dbReference type="FunFam" id="2.30.29.30:FF:000083">
    <property type="entry name" value="Pleckstrin homology domain-containing family A member 5"/>
    <property type="match status" value="1"/>
</dbReference>
<dbReference type="SMART" id="SM00233">
    <property type="entry name" value="PH"/>
    <property type="match status" value="1"/>
</dbReference>
<dbReference type="Pfam" id="PF00397">
    <property type="entry name" value="WW"/>
    <property type="match status" value="1"/>
</dbReference>
<feature type="domain" description="PH" evidence="2">
    <location>
        <begin position="168"/>
        <end position="267"/>
    </location>
</feature>
<accession>A0A7R5KG47</accession>
<dbReference type="GO" id="GO:0010314">
    <property type="term" value="F:phosphatidylinositol-5-phosphate binding"/>
    <property type="evidence" value="ECO:0007669"/>
    <property type="project" value="TreeGrafter"/>
</dbReference>
<evidence type="ECO:0000259" key="3">
    <source>
        <dbReference type="PROSITE" id="PS50020"/>
    </source>
</evidence>
<dbReference type="Pfam" id="PF25541">
    <property type="entry name" value="TBCA_PH"/>
    <property type="match status" value="1"/>
</dbReference>
<feature type="compositionally biased region" description="Basic and acidic residues" evidence="1">
    <location>
        <begin position="1053"/>
        <end position="1079"/>
    </location>
</feature>
<dbReference type="GO" id="GO:0080025">
    <property type="term" value="F:phosphatidylinositol-3,5-bisphosphate binding"/>
    <property type="evidence" value="ECO:0007669"/>
    <property type="project" value="TreeGrafter"/>
</dbReference>
<gene>
    <name evidence="5" type="primary">PLEKHA5</name>
</gene>
<dbReference type="AlphaFoldDB" id="A0A7R5KG47"/>
<dbReference type="SUPFAM" id="SSF50729">
    <property type="entry name" value="PH domain-like"/>
    <property type="match status" value="1"/>
</dbReference>
<feature type="compositionally biased region" description="Basic residues" evidence="1">
    <location>
        <begin position="146"/>
        <end position="155"/>
    </location>
</feature>
<dbReference type="InterPro" id="IPR011993">
    <property type="entry name" value="PH-like_dom_sf"/>
</dbReference>
<dbReference type="Gene3D" id="2.30.29.30">
    <property type="entry name" value="Pleckstrin-homology domain (PH domain)/Phosphotyrosine-binding domain (PTB)"/>
    <property type="match status" value="1"/>
</dbReference>
<dbReference type="InterPro" id="IPR036020">
    <property type="entry name" value="WW_dom_sf"/>
</dbReference>
<dbReference type="Pfam" id="PF00169">
    <property type="entry name" value="PH"/>
    <property type="match status" value="1"/>
</dbReference>
<feature type="region of interest" description="Disordered" evidence="1">
    <location>
        <begin position="857"/>
        <end position="900"/>
    </location>
</feature>
<dbReference type="InterPro" id="IPR001849">
    <property type="entry name" value="PH_domain"/>
</dbReference>
<dbReference type="PROSITE" id="PS50003">
    <property type="entry name" value="PH_DOMAIN"/>
    <property type="match status" value="1"/>
</dbReference>